<reference evidence="8 9" key="1">
    <citation type="submission" date="2016-10" db="EMBL/GenBank/DDBJ databases">
        <authorList>
            <person name="de Groot N.N."/>
        </authorList>
    </citation>
    <scope>NUCLEOTIDE SEQUENCE [LARGE SCALE GENOMIC DNA]</scope>
    <source>
        <strain evidence="8 9">CBS 141442</strain>
    </source>
</reference>
<evidence type="ECO:0000256" key="1">
    <source>
        <dbReference type="ARBA" id="ARBA00004123"/>
    </source>
</evidence>
<dbReference type="PANTHER" id="PTHR13115:SF8">
    <property type="entry name" value="RNA POLYMERASE-ASSOCIATED PROTEIN RTF1 HOMOLOG"/>
    <property type="match status" value="1"/>
</dbReference>
<accession>A0A1L0DBM5</accession>
<evidence type="ECO:0000313" key="8">
    <source>
        <dbReference type="EMBL" id="SGZ53932.1"/>
    </source>
</evidence>
<evidence type="ECO:0000256" key="6">
    <source>
        <dbReference type="SAM" id="MobiDB-lite"/>
    </source>
</evidence>
<evidence type="ECO:0000313" key="9">
    <source>
        <dbReference type="Proteomes" id="UP000182334"/>
    </source>
</evidence>
<dbReference type="SUPFAM" id="SSF159042">
    <property type="entry name" value="Plus3-like"/>
    <property type="match status" value="1"/>
</dbReference>
<dbReference type="PROSITE" id="PS51360">
    <property type="entry name" value="PLUS3"/>
    <property type="match status" value="1"/>
</dbReference>
<feature type="compositionally biased region" description="Acidic residues" evidence="6">
    <location>
        <begin position="45"/>
        <end position="85"/>
    </location>
</feature>
<keyword evidence="5" id="KW-0175">Coiled coil</keyword>
<name>A0A1L0DBM5_9ASCO</name>
<feature type="compositionally biased region" description="Acidic residues" evidence="6">
    <location>
        <begin position="188"/>
        <end position="218"/>
    </location>
</feature>
<evidence type="ECO:0000256" key="3">
    <source>
        <dbReference type="ARBA" id="ARBA00023163"/>
    </source>
</evidence>
<feature type="region of interest" description="Disordered" evidence="6">
    <location>
        <begin position="436"/>
        <end position="460"/>
    </location>
</feature>
<comment type="subcellular location">
    <subcellularLocation>
        <location evidence="1">Nucleus</location>
    </subcellularLocation>
</comment>
<organism evidence="8 9">
    <name type="scientific">Sungouiella intermedia</name>
    <dbReference type="NCBI Taxonomy" id="45354"/>
    <lineage>
        <taxon>Eukaryota</taxon>
        <taxon>Fungi</taxon>
        <taxon>Dikarya</taxon>
        <taxon>Ascomycota</taxon>
        <taxon>Saccharomycotina</taxon>
        <taxon>Pichiomycetes</taxon>
        <taxon>Metschnikowiaceae</taxon>
        <taxon>Sungouiella</taxon>
    </lineage>
</organism>
<feature type="coiled-coil region" evidence="5">
    <location>
        <begin position="502"/>
        <end position="529"/>
    </location>
</feature>
<dbReference type="GO" id="GO:0003677">
    <property type="term" value="F:DNA binding"/>
    <property type="evidence" value="ECO:0007669"/>
    <property type="project" value="InterPro"/>
</dbReference>
<feature type="compositionally biased region" description="Low complexity" evidence="6">
    <location>
        <begin position="9"/>
        <end position="20"/>
    </location>
</feature>
<dbReference type="SMART" id="SM00719">
    <property type="entry name" value="Plus3"/>
    <property type="match status" value="1"/>
</dbReference>
<dbReference type="PANTHER" id="PTHR13115">
    <property type="entry name" value="RNA POLYMERASE-ASSOCIATED PROTEIN RTF1 HOMOLOG"/>
    <property type="match status" value="1"/>
</dbReference>
<sequence length="556" mass="64451">MSDLEDDLLALAGGDSGSEAEMLDVPLKRTRPDESGRKRAKTASDEDEEDAGDDDDEEEEADEDFAESNDVDMDVDDEDDDEQEEELKNPYPLEGKYKDEEDRQLLLDMDEIEREQTLFERSQEMDRYNEKAYLQQRLKQQKLQNVEKKTRSSSRKTVATGAKSSKLDKLSELRKQREQKSRRSAAADDYEDEEEEEEDEDEEEEQDDFDEGYGDDNEVVWGSGKSRFKSRSLERATCSDINKVRVGRSFLSKYLYYRKFEDVIVKTFGKINVGVDRRTRRPMYRVVQIEEAINRPQKQYKLGDTKTDLYLLVSQNKNQTKEFPISVFSDGDILPDEFDRYVQELAKTNEDLPYADDVNDKAQQLHELMNSGLSNQDIDEMVSKKKQMLSGIRSYDAVYQKSRVKDELKVAKQEGDVARIKELTNRLHKLEGILHKDNERSSHSSLNDMSKVNERNRKLNQTNIRKAELKSSHLKKSTEADDGDPFSRLKTTTRIYYEELINEENKKALQDAQANYDNMIAEKNEQEAKIASSTYRVLGNFDKLIALVDVDYVPVL</sequence>
<dbReference type="Pfam" id="PF03126">
    <property type="entry name" value="Plus-3"/>
    <property type="match status" value="1"/>
</dbReference>
<dbReference type="Proteomes" id="UP000182334">
    <property type="component" value="Chromosome IV"/>
</dbReference>
<dbReference type="InterPro" id="IPR036128">
    <property type="entry name" value="Plus3-like_sf"/>
</dbReference>
<feature type="domain" description="Plus3" evidence="7">
    <location>
        <begin position="235"/>
        <end position="370"/>
    </location>
</feature>
<keyword evidence="4" id="KW-0539">Nucleus</keyword>
<dbReference type="InterPro" id="IPR004343">
    <property type="entry name" value="Plus-3_dom"/>
</dbReference>
<evidence type="ECO:0000256" key="5">
    <source>
        <dbReference type="SAM" id="Coils"/>
    </source>
</evidence>
<keyword evidence="3" id="KW-0804">Transcription</keyword>
<dbReference type="OrthoDB" id="166375at2759"/>
<evidence type="ECO:0000256" key="4">
    <source>
        <dbReference type="ARBA" id="ARBA00023242"/>
    </source>
</evidence>
<feature type="compositionally biased region" description="Basic and acidic residues" evidence="6">
    <location>
        <begin position="26"/>
        <end position="37"/>
    </location>
</feature>
<feature type="compositionally biased region" description="Basic and acidic residues" evidence="6">
    <location>
        <begin position="95"/>
        <end position="105"/>
    </location>
</feature>
<keyword evidence="2" id="KW-0805">Transcription regulation</keyword>
<dbReference type="Gene3D" id="3.90.70.200">
    <property type="entry name" value="Plus-3 domain"/>
    <property type="match status" value="1"/>
</dbReference>
<keyword evidence="9" id="KW-1185">Reference proteome</keyword>
<evidence type="ECO:0000259" key="7">
    <source>
        <dbReference type="PROSITE" id="PS51360"/>
    </source>
</evidence>
<dbReference type="GO" id="GO:0016593">
    <property type="term" value="C:Cdc73/Paf1 complex"/>
    <property type="evidence" value="ECO:0007669"/>
    <property type="project" value="TreeGrafter"/>
</dbReference>
<dbReference type="EMBL" id="LT635759">
    <property type="protein sequence ID" value="SGZ53932.1"/>
    <property type="molecule type" value="Genomic_DNA"/>
</dbReference>
<feature type="compositionally biased region" description="Basic and acidic residues" evidence="6">
    <location>
        <begin position="165"/>
        <end position="181"/>
    </location>
</feature>
<feature type="region of interest" description="Disordered" evidence="6">
    <location>
        <begin position="1"/>
        <end position="109"/>
    </location>
</feature>
<dbReference type="GO" id="GO:1990269">
    <property type="term" value="F:RNA polymerase II C-terminal domain phosphoserine binding"/>
    <property type="evidence" value="ECO:0007669"/>
    <property type="project" value="TreeGrafter"/>
</dbReference>
<dbReference type="AlphaFoldDB" id="A0A1L0DBM5"/>
<proteinExistence type="predicted"/>
<protein>
    <submittedName>
        <fullName evidence="8">CIC11C00000001344</fullName>
    </submittedName>
</protein>
<feature type="region of interest" description="Disordered" evidence="6">
    <location>
        <begin position="139"/>
        <end position="222"/>
    </location>
</feature>
<evidence type="ECO:0000256" key="2">
    <source>
        <dbReference type="ARBA" id="ARBA00023015"/>
    </source>
</evidence>
<dbReference type="STRING" id="45354.A0A1L0DBM5"/>
<gene>
    <name evidence="8" type="ORF">SAMEA4029010_CIC11G00000001344</name>
</gene>